<organism evidence="1 2">
    <name type="scientific">Taklimakanibacter albus</name>
    <dbReference type="NCBI Taxonomy" id="2800327"/>
    <lineage>
        <taxon>Bacteria</taxon>
        <taxon>Pseudomonadati</taxon>
        <taxon>Pseudomonadota</taxon>
        <taxon>Alphaproteobacteria</taxon>
        <taxon>Hyphomicrobiales</taxon>
        <taxon>Aestuariivirgaceae</taxon>
        <taxon>Taklimakanibacter</taxon>
    </lineage>
</organism>
<dbReference type="EMBL" id="JAENHL010000006">
    <property type="protein sequence ID" value="MBK1866705.1"/>
    <property type="molecule type" value="Genomic_DNA"/>
</dbReference>
<sequence>MAQSEKQSVALISMAASAGLAIAKLVAGLLTGSLGILSEAVHSFTDFCATVITFFAVRVSDKPPDELHHYGHAKVESIAALAETALLLGTTAWIAYEAIHRLISGNTEILLTWWAAAIIVVSIIVDFFRARALNRVAKATSSEALAADALNFTSDMWSSMAVLVGLGAVWFGFPAADSIAALLVAGVMAVIALRLGKRTLDTLLDAAPGTATSEIRKIVEATPGVLALERLRVRPAGATLFTGVVVTVPRTMPVDDMIALREQLSQNIRASYPNADVTVTTDPVALDDESISVRIRLIAHRMNLAIHHLTIQRVGIRTAVSFDLEVDGRMSLLDAHEKATALEVAIRGELGQDVEVESHIEPLPEKVLPGEDLPPETQKEIEELLRRLAVTETRVSDIHNVRVRRNSEGVFVHYHCRFVPEEAVETVHEVIDRIELALQHVRPEIRRVIAHAEPIGYALH</sequence>
<proteinExistence type="predicted"/>
<evidence type="ECO:0000313" key="2">
    <source>
        <dbReference type="Proteomes" id="UP000616151"/>
    </source>
</evidence>
<evidence type="ECO:0000313" key="1">
    <source>
        <dbReference type="EMBL" id="MBK1866705.1"/>
    </source>
</evidence>
<dbReference type="Proteomes" id="UP000616151">
    <property type="component" value="Unassembled WGS sequence"/>
</dbReference>
<keyword evidence="2" id="KW-1185">Reference proteome</keyword>
<comment type="caution">
    <text evidence="1">The sequence shown here is derived from an EMBL/GenBank/DDBJ whole genome shotgun (WGS) entry which is preliminary data.</text>
</comment>
<protein>
    <submittedName>
        <fullName evidence="1">Cation diffusion facilitator family transporter</fullName>
    </submittedName>
</protein>
<accession>A0ACC5R224</accession>
<gene>
    <name evidence="1" type="ORF">JHL16_10100</name>
</gene>
<reference evidence="1" key="1">
    <citation type="submission" date="2021-01" db="EMBL/GenBank/DDBJ databases">
        <authorList>
            <person name="Sun Q."/>
        </authorList>
    </citation>
    <scope>NUCLEOTIDE SEQUENCE</scope>
    <source>
        <strain evidence="1">YIM B02566</strain>
    </source>
</reference>
<name>A0ACC5R224_9HYPH</name>